<dbReference type="EMBL" id="JAVRES010000018">
    <property type="protein sequence ID" value="MDT0438545.1"/>
    <property type="molecule type" value="Genomic_DNA"/>
</dbReference>
<gene>
    <name evidence="4" type="ORF">RM877_28075</name>
</gene>
<dbReference type="CDD" id="cd02440">
    <property type="entry name" value="AdoMet_MTases"/>
    <property type="match status" value="1"/>
</dbReference>
<keyword evidence="2 4" id="KW-0808">Transferase</keyword>
<dbReference type="GO" id="GO:0008168">
    <property type="term" value="F:methyltransferase activity"/>
    <property type="evidence" value="ECO:0007669"/>
    <property type="project" value="UniProtKB-KW"/>
</dbReference>
<comment type="caution">
    <text evidence="4">The sequence shown here is derived from an EMBL/GenBank/DDBJ whole genome shotgun (WGS) entry which is preliminary data.</text>
</comment>
<dbReference type="Gene3D" id="3.40.50.150">
    <property type="entry name" value="Vaccinia Virus protein VP39"/>
    <property type="match status" value="1"/>
</dbReference>
<accession>A0ABD5EXG1</accession>
<reference evidence="5" key="1">
    <citation type="submission" date="2023-07" db="EMBL/GenBank/DDBJ databases">
        <title>30 novel species of actinomycetes from the DSMZ collection.</title>
        <authorList>
            <person name="Nouioui I."/>
        </authorList>
    </citation>
    <scope>NUCLEOTIDE SEQUENCE [LARGE SCALE GENOMIC DNA]</scope>
    <source>
        <strain evidence="5">DSM 41981</strain>
    </source>
</reference>
<dbReference type="SUPFAM" id="SSF53335">
    <property type="entry name" value="S-adenosyl-L-methionine-dependent methyltransferases"/>
    <property type="match status" value="1"/>
</dbReference>
<dbReference type="PANTHER" id="PTHR43464:SF19">
    <property type="entry name" value="UBIQUINONE BIOSYNTHESIS O-METHYLTRANSFERASE, MITOCHONDRIAL"/>
    <property type="match status" value="1"/>
</dbReference>
<sequence length="241" mass="26130">MMDECFAEPRLAAIYDALDPDRADLDAYLAMAREFGARRVLDIGCGTGVFALLLAGHGFDVVGVDPARASVDVARGKPGADRVRWYDGDATVLPPLRADLVTMTANVAQGIADPAAWHGTLRAAHAASRPGGRLVLETRDPAGRAWERWNRAESETVTEVPGVGAVRSWVELVQVRGPLVTFRWTYAFASDGAVLTSDSTLRFRERDEVAEELAAAGFVLHEVRDAPDRPGREFVFVAGRD</sequence>
<name>A0ABD5EXG1_9ACTN</name>
<dbReference type="InterPro" id="IPR029063">
    <property type="entry name" value="SAM-dependent_MTases_sf"/>
</dbReference>
<dbReference type="GO" id="GO:0032259">
    <property type="term" value="P:methylation"/>
    <property type="evidence" value="ECO:0007669"/>
    <property type="project" value="UniProtKB-KW"/>
</dbReference>
<dbReference type="AlphaFoldDB" id="A0ABD5EXG1"/>
<evidence type="ECO:0000256" key="2">
    <source>
        <dbReference type="ARBA" id="ARBA00022679"/>
    </source>
</evidence>
<protein>
    <submittedName>
        <fullName evidence="4">Class I SAM-dependent methyltransferase</fullName>
        <ecNumber evidence="4">2.1.1.-</ecNumber>
    </submittedName>
</protein>
<evidence type="ECO:0000313" key="4">
    <source>
        <dbReference type="EMBL" id="MDT0438545.1"/>
    </source>
</evidence>
<keyword evidence="1 4" id="KW-0489">Methyltransferase</keyword>
<evidence type="ECO:0000256" key="1">
    <source>
        <dbReference type="ARBA" id="ARBA00022603"/>
    </source>
</evidence>
<dbReference type="Pfam" id="PF13489">
    <property type="entry name" value="Methyltransf_23"/>
    <property type="match status" value="1"/>
</dbReference>
<evidence type="ECO:0000313" key="5">
    <source>
        <dbReference type="Proteomes" id="UP001183535"/>
    </source>
</evidence>
<organism evidence="4 5">
    <name type="scientific">Streptomyces doudnae</name>
    <dbReference type="NCBI Taxonomy" id="3075536"/>
    <lineage>
        <taxon>Bacteria</taxon>
        <taxon>Bacillati</taxon>
        <taxon>Actinomycetota</taxon>
        <taxon>Actinomycetes</taxon>
        <taxon>Kitasatosporales</taxon>
        <taxon>Streptomycetaceae</taxon>
        <taxon>Streptomyces</taxon>
    </lineage>
</organism>
<keyword evidence="3" id="KW-0949">S-adenosyl-L-methionine</keyword>
<evidence type="ECO:0000256" key="3">
    <source>
        <dbReference type="ARBA" id="ARBA00022691"/>
    </source>
</evidence>
<dbReference type="Proteomes" id="UP001183535">
    <property type="component" value="Unassembled WGS sequence"/>
</dbReference>
<keyword evidence="5" id="KW-1185">Reference proteome</keyword>
<dbReference type="EC" id="2.1.1.-" evidence="4"/>
<dbReference type="RefSeq" id="WP_093826240.1">
    <property type="nucleotide sequence ID" value="NZ_JAVRES010000018.1"/>
</dbReference>
<dbReference type="PANTHER" id="PTHR43464">
    <property type="entry name" value="METHYLTRANSFERASE"/>
    <property type="match status" value="1"/>
</dbReference>
<proteinExistence type="predicted"/>